<dbReference type="EMBL" id="CACVAY010000045">
    <property type="protein sequence ID" value="CAA6810554.1"/>
    <property type="molecule type" value="Genomic_DNA"/>
</dbReference>
<name>A0A6S6SWS3_9GAMM</name>
<organism evidence="2">
    <name type="scientific">uncultured Thiotrichaceae bacterium</name>
    <dbReference type="NCBI Taxonomy" id="298394"/>
    <lineage>
        <taxon>Bacteria</taxon>
        <taxon>Pseudomonadati</taxon>
        <taxon>Pseudomonadota</taxon>
        <taxon>Gammaproteobacteria</taxon>
        <taxon>Thiotrichales</taxon>
        <taxon>Thiotrichaceae</taxon>
        <taxon>environmental samples</taxon>
    </lineage>
</organism>
<evidence type="ECO:0000313" key="2">
    <source>
        <dbReference type="EMBL" id="CAA6810554.1"/>
    </source>
</evidence>
<dbReference type="AlphaFoldDB" id="A0A6S6SWS3"/>
<protein>
    <submittedName>
        <fullName evidence="2">Uncharacterized protein</fullName>
    </submittedName>
</protein>
<reference evidence="2" key="1">
    <citation type="submission" date="2020-01" db="EMBL/GenBank/DDBJ databases">
        <authorList>
            <person name="Meier V. D."/>
            <person name="Meier V D."/>
        </authorList>
    </citation>
    <scope>NUCLEOTIDE SEQUENCE</scope>
    <source>
        <strain evidence="2">HLG_WM_MAG_07</strain>
    </source>
</reference>
<accession>A0A6S6SWS3</accession>
<gene>
    <name evidence="2" type="ORF">HELGO_WM35711</name>
</gene>
<evidence type="ECO:0000256" key="1">
    <source>
        <dbReference type="SAM" id="SignalP"/>
    </source>
</evidence>
<proteinExistence type="predicted"/>
<keyword evidence="1" id="KW-0732">Signal</keyword>
<feature type="chain" id="PRO_5027672219" evidence="1">
    <location>
        <begin position="22"/>
        <end position="81"/>
    </location>
</feature>
<sequence>MKKALLTTCVVALTASSTTFAANKILPLADTIKTLDSKEYAFTYKSYTPSRQSPLITAMLQAQTKAGSELVKKLSDRTTGG</sequence>
<feature type="signal peptide" evidence="1">
    <location>
        <begin position="1"/>
        <end position="21"/>
    </location>
</feature>